<evidence type="ECO:0000259" key="9">
    <source>
        <dbReference type="SMART" id="SM00849"/>
    </source>
</evidence>
<comment type="catalytic activity">
    <reaction evidence="6">
        <text>3',5'-cyclic CMP + H2O = CMP + H(+)</text>
        <dbReference type="Rhea" id="RHEA:72675"/>
        <dbReference type="ChEBI" id="CHEBI:15377"/>
        <dbReference type="ChEBI" id="CHEBI:15378"/>
        <dbReference type="ChEBI" id="CHEBI:58003"/>
        <dbReference type="ChEBI" id="CHEBI:60377"/>
    </reaction>
    <physiologicalReaction direction="left-to-right" evidence="6">
        <dbReference type="Rhea" id="RHEA:72676"/>
    </physiologicalReaction>
</comment>
<dbReference type="SMART" id="SM00849">
    <property type="entry name" value="Lactamase_B"/>
    <property type="match status" value="1"/>
</dbReference>
<dbReference type="InterPro" id="IPR001279">
    <property type="entry name" value="Metallo-B-lactamas"/>
</dbReference>
<dbReference type="InterPro" id="IPR036866">
    <property type="entry name" value="RibonucZ/Hydroxyglut_hydro"/>
</dbReference>
<dbReference type="RefSeq" id="WP_188592493.1">
    <property type="nucleotide sequence ID" value="NZ_BMFU01000003.1"/>
</dbReference>
<feature type="domain" description="Metallo-beta-lactamase" evidence="9">
    <location>
        <begin position="37"/>
        <end position="300"/>
    </location>
</feature>
<accession>A0ABQ1ZAS6</accession>
<organism evidence="10 11">
    <name type="scientific">Paenibacillus silvae</name>
    <dbReference type="NCBI Taxonomy" id="1325358"/>
    <lineage>
        <taxon>Bacteria</taxon>
        <taxon>Bacillati</taxon>
        <taxon>Bacillota</taxon>
        <taxon>Bacilli</taxon>
        <taxon>Bacillales</taxon>
        <taxon>Paenibacillaceae</taxon>
        <taxon>Paenibacillus</taxon>
    </lineage>
</organism>
<comment type="cofactor">
    <cofactor evidence="1">
        <name>Zn(2+)</name>
        <dbReference type="ChEBI" id="CHEBI:29105"/>
    </cofactor>
</comment>
<dbReference type="InterPro" id="IPR051013">
    <property type="entry name" value="MBL_superfamily_lactonases"/>
</dbReference>
<dbReference type="Gene3D" id="3.60.15.10">
    <property type="entry name" value="Ribonuclease Z/Hydroxyacylglutathione hydrolase-like"/>
    <property type="match status" value="1"/>
</dbReference>
<evidence type="ECO:0000256" key="4">
    <source>
        <dbReference type="ARBA" id="ARBA00022801"/>
    </source>
</evidence>
<comment type="catalytic activity">
    <reaction evidence="8">
        <text>3',5'-cyclic UMP + H2O = UMP + H(+)</text>
        <dbReference type="Rhea" id="RHEA:70575"/>
        <dbReference type="ChEBI" id="CHEBI:15377"/>
        <dbReference type="ChEBI" id="CHEBI:15378"/>
        <dbReference type="ChEBI" id="CHEBI:57865"/>
        <dbReference type="ChEBI" id="CHEBI:184387"/>
    </reaction>
    <physiologicalReaction direction="left-to-right" evidence="8">
        <dbReference type="Rhea" id="RHEA:70576"/>
    </physiologicalReaction>
</comment>
<reference evidence="11" key="1">
    <citation type="journal article" date="2019" name="Int. J. Syst. Evol. Microbiol.">
        <title>The Global Catalogue of Microorganisms (GCM) 10K type strain sequencing project: providing services to taxonomists for standard genome sequencing and annotation.</title>
        <authorList>
            <consortium name="The Broad Institute Genomics Platform"/>
            <consortium name="The Broad Institute Genome Sequencing Center for Infectious Disease"/>
            <person name="Wu L."/>
            <person name="Ma J."/>
        </authorList>
    </citation>
    <scope>NUCLEOTIDE SEQUENCE [LARGE SCALE GENOMIC DNA]</scope>
    <source>
        <strain evidence="11">CGMCC 1.12770</strain>
    </source>
</reference>
<evidence type="ECO:0000256" key="1">
    <source>
        <dbReference type="ARBA" id="ARBA00001947"/>
    </source>
</evidence>
<evidence type="ECO:0000256" key="6">
    <source>
        <dbReference type="ARBA" id="ARBA00034221"/>
    </source>
</evidence>
<dbReference type="Proteomes" id="UP000652153">
    <property type="component" value="Unassembled WGS sequence"/>
</dbReference>
<comment type="caution">
    <text evidence="10">The sequence shown here is derived from an EMBL/GenBank/DDBJ whole genome shotgun (WGS) entry which is preliminary data.</text>
</comment>
<dbReference type="PANTHER" id="PTHR42978:SF2">
    <property type="entry name" value="102 KBASES UNSTABLE REGION: FROM 1 TO 119443"/>
    <property type="match status" value="1"/>
</dbReference>
<evidence type="ECO:0000313" key="11">
    <source>
        <dbReference type="Proteomes" id="UP000652153"/>
    </source>
</evidence>
<evidence type="ECO:0000256" key="7">
    <source>
        <dbReference type="ARBA" id="ARBA00034301"/>
    </source>
</evidence>
<name>A0ABQ1ZAS6_9BACL</name>
<evidence type="ECO:0000256" key="3">
    <source>
        <dbReference type="ARBA" id="ARBA00022723"/>
    </source>
</evidence>
<keyword evidence="4 10" id="KW-0378">Hydrolase</keyword>
<sequence>MLTSTPVQLYLGAAGYCTHPEVLTLRGGSIRPVRFPAGFACIIHPVHGAMLLDTGYSSRFFDETARLPNALYRYITPVVYQEQDSAVHFLKRIGLRTSDIRYVILSHFHGDHIAGVRDFPEAQFIYLPQAYDAVRSLGPLAAVKAGFLSGLLPEDFTRRSLPLTGQPNQWTEARGAKVDGGTGTEAEVTGRTLTLAGTGAEAPRIFPWDEVYDIFGDGSLLGVDVSGHAAGMMGILLRTEQHEYFLCADAVWSSRAFREQRRPHALAGIIMSDRREYRSNFDKLVQLHQQLPAIRIVPSHCQEALNAWGTGGTAHE</sequence>
<comment type="function">
    <text evidence="7">Counteracts the endogenous Pycsar antiviral defense system. Phosphodiesterase that enables metal-dependent hydrolysis of host cyclic nucleotide Pycsar defense signals such as cCMP and cUMP.</text>
</comment>
<gene>
    <name evidence="10" type="ORF">GCM10008014_23200</name>
</gene>
<dbReference type="CDD" id="cd07730">
    <property type="entry name" value="metallo-hydrolase-like_MBL-fold"/>
    <property type="match status" value="1"/>
</dbReference>
<dbReference type="GO" id="GO:0016787">
    <property type="term" value="F:hydrolase activity"/>
    <property type="evidence" value="ECO:0007669"/>
    <property type="project" value="UniProtKB-KW"/>
</dbReference>
<dbReference type="SUPFAM" id="SSF56281">
    <property type="entry name" value="Metallo-hydrolase/oxidoreductase"/>
    <property type="match status" value="1"/>
</dbReference>
<comment type="similarity">
    <text evidence="2">Belongs to the metallo-beta-lactamase superfamily.</text>
</comment>
<proteinExistence type="inferred from homology"/>
<dbReference type="PANTHER" id="PTHR42978">
    <property type="entry name" value="QUORUM-QUENCHING LACTONASE YTNP-RELATED-RELATED"/>
    <property type="match status" value="1"/>
</dbReference>
<keyword evidence="5" id="KW-0862">Zinc</keyword>
<keyword evidence="3" id="KW-0479">Metal-binding</keyword>
<keyword evidence="11" id="KW-1185">Reference proteome</keyword>
<dbReference type="EMBL" id="BMFU01000003">
    <property type="protein sequence ID" value="GGH54485.1"/>
    <property type="molecule type" value="Genomic_DNA"/>
</dbReference>
<evidence type="ECO:0000256" key="5">
    <source>
        <dbReference type="ARBA" id="ARBA00022833"/>
    </source>
</evidence>
<evidence type="ECO:0000256" key="2">
    <source>
        <dbReference type="ARBA" id="ARBA00007749"/>
    </source>
</evidence>
<dbReference type="Pfam" id="PF00753">
    <property type="entry name" value="Lactamase_B"/>
    <property type="match status" value="1"/>
</dbReference>
<evidence type="ECO:0000256" key="8">
    <source>
        <dbReference type="ARBA" id="ARBA00048505"/>
    </source>
</evidence>
<evidence type="ECO:0000313" key="10">
    <source>
        <dbReference type="EMBL" id="GGH54485.1"/>
    </source>
</evidence>
<protein>
    <submittedName>
        <fullName evidence="10">Zn-dependent hydrolase</fullName>
    </submittedName>
</protein>